<organism evidence="1 2">
    <name type="scientific">Flavilitoribacter nigricans (strain ATCC 23147 / DSM 23189 / NBRC 102662 / NCIMB 1420 / SS-2)</name>
    <name type="common">Lewinella nigricans</name>
    <dbReference type="NCBI Taxonomy" id="1122177"/>
    <lineage>
        <taxon>Bacteria</taxon>
        <taxon>Pseudomonadati</taxon>
        <taxon>Bacteroidota</taxon>
        <taxon>Saprospiria</taxon>
        <taxon>Saprospirales</taxon>
        <taxon>Lewinellaceae</taxon>
        <taxon>Flavilitoribacter</taxon>
    </lineage>
</organism>
<dbReference type="EMBL" id="PDUD01000054">
    <property type="protein sequence ID" value="PHN01469.1"/>
    <property type="molecule type" value="Genomic_DNA"/>
</dbReference>
<reference evidence="1 2" key="1">
    <citation type="submission" date="2017-10" db="EMBL/GenBank/DDBJ databases">
        <title>The draft genome sequence of Lewinella nigricans NBRC 102662.</title>
        <authorList>
            <person name="Wang K."/>
        </authorList>
    </citation>
    <scope>NUCLEOTIDE SEQUENCE [LARGE SCALE GENOMIC DNA]</scope>
    <source>
        <strain evidence="1 2">NBRC 102662</strain>
    </source>
</reference>
<evidence type="ECO:0000313" key="2">
    <source>
        <dbReference type="Proteomes" id="UP000223913"/>
    </source>
</evidence>
<dbReference type="SUPFAM" id="SSF53335">
    <property type="entry name" value="S-adenosyl-L-methionine-dependent methyltransferases"/>
    <property type="match status" value="1"/>
</dbReference>
<dbReference type="AlphaFoldDB" id="A0A2D0MZZ0"/>
<dbReference type="Gene3D" id="3.40.50.150">
    <property type="entry name" value="Vaccinia Virus protein VP39"/>
    <property type="match status" value="1"/>
</dbReference>
<gene>
    <name evidence="1" type="ORF">CRP01_36825</name>
</gene>
<dbReference type="Proteomes" id="UP000223913">
    <property type="component" value="Unassembled WGS sequence"/>
</dbReference>
<keyword evidence="2" id="KW-1185">Reference proteome</keyword>
<dbReference type="RefSeq" id="WP_185154592.1">
    <property type="nucleotide sequence ID" value="NZ_PDUD01000054.1"/>
</dbReference>
<proteinExistence type="predicted"/>
<sequence length="246" mass="29038">MDIQPLEQLIKKLELNPQERSGHIYHPIPFPEFNHLTVSSNHKEVYKKWDKILDTSNQLFGYDLSGKKVLDIGANAGFYSFNFVKQGAKVTAFEPHQVYSEIAAAIIHHKKLSSSIWWRNGVYDRNVELPAAEFDIGLLLSTYQWMAAGGENMEYATESLRDISTKVRYLFFELGYNHGNSHLKSPKFNHYAYLIRHLRMHTRYRYFKLIGKTRLWKNNTRYLMLCSNDPKWDDHFLRRIISRIHI</sequence>
<accession>A0A2D0MZZ0</accession>
<comment type="caution">
    <text evidence="1">The sequence shown here is derived from an EMBL/GenBank/DDBJ whole genome shotgun (WGS) entry which is preliminary data.</text>
</comment>
<protein>
    <submittedName>
        <fullName evidence="1">Uncharacterized protein</fullName>
    </submittedName>
</protein>
<dbReference type="InterPro" id="IPR029063">
    <property type="entry name" value="SAM-dependent_MTases_sf"/>
</dbReference>
<evidence type="ECO:0000313" key="1">
    <source>
        <dbReference type="EMBL" id="PHN01469.1"/>
    </source>
</evidence>
<name>A0A2D0MZZ0_FLAN2</name>